<dbReference type="Proteomes" id="UP000006671">
    <property type="component" value="Unassembled WGS sequence"/>
</dbReference>
<dbReference type="RefSeq" id="XP_002676421.1">
    <property type="nucleotide sequence ID" value="XM_002676375.1"/>
</dbReference>
<comment type="function">
    <text evidence="6">Stores iron in a soluble, non-toxic, readily available form. Important for iron homeostasis. Iron is taken up in the ferrous form and deposited as ferric hydroxides after oxidation.</text>
</comment>
<feature type="binding site" evidence="5">
    <location>
        <position position="110"/>
    </location>
    <ligand>
        <name>Fe cation</name>
        <dbReference type="ChEBI" id="CHEBI:24875"/>
        <label>1</label>
    </ligand>
</feature>
<evidence type="ECO:0000256" key="5">
    <source>
        <dbReference type="PIRSR" id="PIRSR601519-1"/>
    </source>
</evidence>
<dbReference type="GO" id="GO:0004322">
    <property type="term" value="F:ferroxidase activity"/>
    <property type="evidence" value="ECO:0007669"/>
    <property type="project" value="UniProtKB-EC"/>
</dbReference>
<dbReference type="PANTHER" id="PTHR11431">
    <property type="entry name" value="FERRITIN"/>
    <property type="match status" value="1"/>
</dbReference>
<proteinExistence type="inferred from homology"/>
<name>D2VHG9_NAEGR</name>
<dbReference type="InterPro" id="IPR009040">
    <property type="entry name" value="Ferritin-like_diiron"/>
</dbReference>
<dbReference type="GeneID" id="8862182"/>
<dbReference type="EMBL" id="GG738872">
    <property type="protein sequence ID" value="EFC43677.1"/>
    <property type="molecule type" value="Genomic_DNA"/>
</dbReference>
<dbReference type="GO" id="GO:0008199">
    <property type="term" value="F:ferric iron binding"/>
    <property type="evidence" value="ECO:0007669"/>
    <property type="project" value="InterPro"/>
</dbReference>
<dbReference type="AlphaFoldDB" id="D2VHG9"/>
<feature type="domain" description="Ferritin-like diiron" evidence="7">
    <location>
        <begin position="2"/>
        <end position="161"/>
    </location>
</feature>
<keyword evidence="3 5" id="KW-0479">Metal-binding</keyword>
<dbReference type="GO" id="GO:0006879">
    <property type="term" value="P:intracellular iron ion homeostasis"/>
    <property type="evidence" value="ECO:0007669"/>
    <property type="project" value="UniProtKB-KW"/>
</dbReference>
<dbReference type="Pfam" id="PF00210">
    <property type="entry name" value="Ferritin"/>
    <property type="match status" value="1"/>
</dbReference>
<dbReference type="InterPro" id="IPR001519">
    <property type="entry name" value="Ferritin"/>
</dbReference>
<feature type="non-terminal residue" evidence="8">
    <location>
        <position position="168"/>
    </location>
</feature>
<evidence type="ECO:0000256" key="3">
    <source>
        <dbReference type="ARBA" id="ARBA00022723"/>
    </source>
</evidence>
<comment type="similarity">
    <text evidence="1 6">Belongs to the ferritin family.</text>
</comment>
<keyword evidence="9" id="KW-1185">Reference proteome</keyword>
<protein>
    <recommendedName>
        <fullName evidence="6">Ferritin</fullName>
        <ecNumber evidence="6">1.16.3.1</ecNumber>
    </recommendedName>
</protein>
<reference evidence="8 9" key="1">
    <citation type="journal article" date="2010" name="Cell">
        <title>The genome of Naegleria gruberi illuminates early eukaryotic versatility.</title>
        <authorList>
            <person name="Fritz-Laylin L.K."/>
            <person name="Prochnik S.E."/>
            <person name="Ginger M.L."/>
            <person name="Dacks J.B."/>
            <person name="Carpenter M.L."/>
            <person name="Field M.C."/>
            <person name="Kuo A."/>
            <person name="Paredez A."/>
            <person name="Chapman J."/>
            <person name="Pham J."/>
            <person name="Shu S."/>
            <person name="Neupane R."/>
            <person name="Cipriano M."/>
            <person name="Mancuso J."/>
            <person name="Tu H."/>
            <person name="Salamov A."/>
            <person name="Lindquist E."/>
            <person name="Shapiro H."/>
            <person name="Lucas S."/>
            <person name="Grigoriev I.V."/>
            <person name="Cande W.Z."/>
            <person name="Fulton C."/>
            <person name="Rokhsar D.S."/>
            <person name="Dawson S.C."/>
        </authorList>
    </citation>
    <scope>NUCLEOTIDE SEQUENCE [LARGE SCALE GENOMIC DNA]</scope>
    <source>
        <strain evidence="8 9">NEG-M</strain>
    </source>
</reference>
<evidence type="ECO:0000256" key="6">
    <source>
        <dbReference type="RuleBase" id="RU361145"/>
    </source>
</evidence>
<dbReference type="STRING" id="5762.D2VHG9"/>
<dbReference type="EC" id="1.16.3.1" evidence="6"/>
<feature type="binding site" evidence="5">
    <location>
        <position position="54"/>
    </location>
    <ligand>
        <name>Fe cation</name>
        <dbReference type="ChEBI" id="CHEBI:24875"/>
        <label>1</label>
    </ligand>
</feature>
<accession>D2VHG9</accession>
<keyword evidence="2 6" id="KW-0409">Iron storage</keyword>
<dbReference type="GO" id="GO:0005737">
    <property type="term" value="C:cytoplasm"/>
    <property type="evidence" value="ECO:0007669"/>
    <property type="project" value="TreeGrafter"/>
</dbReference>
<keyword evidence="6" id="KW-0560">Oxidoreductase</keyword>
<organism evidence="9">
    <name type="scientific">Naegleria gruberi</name>
    <name type="common">Amoeba</name>
    <dbReference type="NCBI Taxonomy" id="5762"/>
    <lineage>
        <taxon>Eukaryota</taxon>
        <taxon>Discoba</taxon>
        <taxon>Heterolobosea</taxon>
        <taxon>Tetramitia</taxon>
        <taxon>Eutetramitia</taxon>
        <taxon>Vahlkampfiidae</taxon>
        <taxon>Naegleria</taxon>
    </lineage>
</organism>
<dbReference type="PANTHER" id="PTHR11431:SF75">
    <property type="entry name" value="FERRITIN"/>
    <property type="match status" value="1"/>
</dbReference>
<evidence type="ECO:0000256" key="2">
    <source>
        <dbReference type="ARBA" id="ARBA00022434"/>
    </source>
</evidence>
<dbReference type="InterPro" id="IPR008331">
    <property type="entry name" value="Ferritin_DPS_dom"/>
</dbReference>
<dbReference type="OrthoDB" id="186462at2759"/>
<dbReference type="CDD" id="cd01056">
    <property type="entry name" value="Euk_Ferritin"/>
    <property type="match status" value="1"/>
</dbReference>
<dbReference type="GO" id="GO:0008198">
    <property type="term" value="F:ferrous iron binding"/>
    <property type="evidence" value="ECO:0007669"/>
    <property type="project" value="TreeGrafter"/>
</dbReference>
<sequence length="168" mass="19430">RYNYTVECEKLVNEQINHELNASYFYTALATYFAQPTIALPGVASYFHNQASEERTHAQSLINYQNSRGGKVKFTVINAPPEFADVFDSSDSTGQLHMATKGFELAIETERMVYDKISHLYHRAEQQKDFALTGYLQRLIDEQVESLKELQTLLTKSKRVVNDYWFDQ</sequence>
<dbReference type="eggNOG" id="KOG2332">
    <property type="taxonomic scope" value="Eukaryota"/>
</dbReference>
<dbReference type="VEuPathDB" id="AmoebaDB:NAEGRDRAFT_4871"/>
<gene>
    <name evidence="8" type="ORF">NAEGRDRAFT_4871</name>
</gene>
<dbReference type="InParanoid" id="D2VHG9"/>
<evidence type="ECO:0000313" key="8">
    <source>
        <dbReference type="EMBL" id="EFC43677.1"/>
    </source>
</evidence>
<evidence type="ECO:0000313" key="9">
    <source>
        <dbReference type="Proteomes" id="UP000006671"/>
    </source>
</evidence>
<evidence type="ECO:0000256" key="4">
    <source>
        <dbReference type="ARBA" id="ARBA00023004"/>
    </source>
</evidence>
<evidence type="ECO:0000259" key="7">
    <source>
        <dbReference type="PROSITE" id="PS50905"/>
    </source>
</evidence>
<dbReference type="KEGG" id="ngr:NAEGRDRAFT_4871"/>
<dbReference type="SUPFAM" id="SSF47240">
    <property type="entry name" value="Ferritin-like"/>
    <property type="match status" value="1"/>
</dbReference>
<dbReference type="OMA" id="CARADPH"/>
<dbReference type="GO" id="GO:0006826">
    <property type="term" value="P:iron ion transport"/>
    <property type="evidence" value="ECO:0007669"/>
    <property type="project" value="InterPro"/>
</dbReference>
<feature type="binding site" evidence="5">
    <location>
        <position position="143"/>
    </location>
    <ligand>
        <name>Fe cation</name>
        <dbReference type="ChEBI" id="CHEBI:24875"/>
        <label>1</label>
    </ligand>
</feature>
<comment type="catalytic activity">
    <reaction evidence="6">
        <text>4 Fe(2+) + O2 + 4 H(+) = 4 Fe(3+) + 2 H2O</text>
        <dbReference type="Rhea" id="RHEA:11148"/>
        <dbReference type="ChEBI" id="CHEBI:15377"/>
        <dbReference type="ChEBI" id="CHEBI:15378"/>
        <dbReference type="ChEBI" id="CHEBI:15379"/>
        <dbReference type="ChEBI" id="CHEBI:29033"/>
        <dbReference type="ChEBI" id="CHEBI:29034"/>
        <dbReference type="EC" id="1.16.3.1"/>
    </reaction>
</comment>
<feature type="non-terminal residue" evidence="8">
    <location>
        <position position="1"/>
    </location>
</feature>
<dbReference type="InterPro" id="IPR009078">
    <property type="entry name" value="Ferritin-like_SF"/>
</dbReference>
<evidence type="ECO:0000256" key="1">
    <source>
        <dbReference type="ARBA" id="ARBA00007513"/>
    </source>
</evidence>
<dbReference type="InterPro" id="IPR012347">
    <property type="entry name" value="Ferritin-like"/>
</dbReference>
<keyword evidence="4 5" id="KW-0408">Iron</keyword>
<feature type="binding site" evidence="5">
    <location>
        <position position="57"/>
    </location>
    <ligand>
        <name>Fe cation</name>
        <dbReference type="ChEBI" id="CHEBI:24875"/>
        <label>1</label>
    </ligand>
</feature>
<dbReference type="PROSITE" id="PS50905">
    <property type="entry name" value="FERRITIN_LIKE"/>
    <property type="match status" value="1"/>
</dbReference>
<dbReference type="Gene3D" id="1.20.1260.10">
    <property type="match status" value="1"/>
</dbReference>
<feature type="binding site" evidence="5">
    <location>
        <position position="19"/>
    </location>
    <ligand>
        <name>Fe cation</name>
        <dbReference type="ChEBI" id="CHEBI:24875"/>
        <label>1</label>
    </ligand>
</feature>